<feature type="domain" description="Thiaminase-2/PQQC" evidence="1">
    <location>
        <begin position="15"/>
        <end position="212"/>
    </location>
</feature>
<dbReference type="OrthoDB" id="34166at2"/>
<dbReference type="RefSeq" id="WP_072999267.1">
    <property type="nucleotide sequence ID" value="NZ_FQUM01000002.1"/>
</dbReference>
<organism evidence="2 3">
    <name type="scientific">Mariniphaga anaerophila</name>
    <dbReference type="NCBI Taxonomy" id="1484053"/>
    <lineage>
        <taxon>Bacteria</taxon>
        <taxon>Pseudomonadati</taxon>
        <taxon>Bacteroidota</taxon>
        <taxon>Bacteroidia</taxon>
        <taxon>Marinilabiliales</taxon>
        <taxon>Prolixibacteraceae</taxon>
        <taxon>Mariniphaga</taxon>
    </lineage>
</organism>
<dbReference type="AlphaFoldDB" id="A0A1M4VTH1"/>
<sequence length="219" mass="25134">MRVTAQGKFTQELWKATVPVFQQIINSRFITELAGATLPLKCFAHYLSQDVLYLRQDNEALKLLSQRAPNETEKDFFRQLAIDGIAVEQAMQNEYLVHFNIREAEKQSPVFDGYGRFVLASAQHSPYPVALAALLPCFWLYGEVGQHVIKHQTPDNPYQMFIDTYAGDTYDNVTVRFIQLIEKYGQQESASVKQDMKEAFLKSSEYEFMVFEEAANVPL</sequence>
<dbReference type="SUPFAM" id="SSF48613">
    <property type="entry name" value="Heme oxygenase-like"/>
    <property type="match status" value="1"/>
</dbReference>
<dbReference type="Gene3D" id="1.20.910.10">
    <property type="entry name" value="Heme oxygenase-like"/>
    <property type="match status" value="1"/>
</dbReference>
<evidence type="ECO:0000313" key="2">
    <source>
        <dbReference type="EMBL" id="SHE72421.1"/>
    </source>
</evidence>
<gene>
    <name evidence="2" type="ORF">SAMN05444274_102208</name>
</gene>
<dbReference type="STRING" id="1484053.SAMN05444274_102208"/>
<evidence type="ECO:0000313" key="3">
    <source>
        <dbReference type="Proteomes" id="UP000184164"/>
    </source>
</evidence>
<proteinExistence type="predicted"/>
<dbReference type="GO" id="GO:0005829">
    <property type="term" value="C:cytosol"/>
    <property type="evidence" value="ECO:0007669"/>
    <property type="project" value="TreeGrafter"/>
</dbReference>
<dbReference type="PANTHER" id="PTHR43198:SF2">
    <property type="entry name" value="SI:CH1073-67J19.1-RELATED"/>
    <property type="match status" value="1"/>
</dbReference>
<protein>
    <submittedName>
        <fullName evidence="2">Thiaminase /4-amino-5-aminomethyl-2-methylpyrimidine deaminase</fullName>
    </submittedName>
</protein>
<dbReference type="Pfam" id="PF03070">
    <property type="entry name" value="TENA_THI-4"/>
    <property type="match status" value="1"/>
</dbReference>
<dbReference type="EMBL" id="FQUM01000002">
    <property type="protein sequence ID" value="SHE72421.1"/>
    <property type="molecule type" value="Genomic_DNA"/>
</dbReference>
<evidence type="ECO:0000259" key="1">
    <source>
        <dbReference type="Pfam" id="PF03070"/>
    </source>
</evidence>
<name>A0A1M4VTH1_9BACT</name>
<dbReference type="PANTHER" id="PTHR43198">
    <property type="entry name" value="BIFUNCTIONAL TH2 PROTEIN"/>
    <property type="match status" value="1"/>
</dbReference>
<keyword evidence="3" id="KW-1185">Reference proteome</keyword>
<dbReference type="InterPro" id="IPR050967">
    <property type="entry name" value="Thiamine_Salvage_TenA"/>
</dbReference>
<reference evidence="2 3" key="1">
    <citation type="submission" date="2016-11" db="EMBL/GenBank/DDBJ databases">
        <authorList>
            <person name="Jaros S."/>
            <person name="Januszkiewicz K."/>
            <person name="Wedrychowicz H."/>
        </authorList>
    </citation>
    <scope>NUCLEOTIDE SEQUENCE [LARGE SCALE GENOMIC DNA]</scope>
    <source>
        <strain evidence="2 3">DSM 26910</strain>
    </source>
</reference>
<accession>A0A1M4VTH1</accession>
<dbReference type="Proteomes" id="UP000184164">
    <property type="component" value="Unassembled WGS sequence"/>
</dbReference>
<dbReference type="CDD" id="cd19365">
    <property type="entry name" value="TenA_C-like"/>
    <property type="match status" value="1"/>
</dbReference>
<dbReference type="InterPro" id="IPR016084">
    <property type="entry name" value="Haem_Oase-like_multi-hlx"/>
</dbReference>
<dbReference type="InterPro" id="IPR004305">
    <property type="entry name" value="Thiaminase-2/PQQC"/>
</dbReference>